<keyword evidence="8" id="KW-0067">ATP-binding</keyword>
<dbReference type="PROSITE" id="PS51186">
    <property type="entry name" value="GNAT"/>
    <property type="match status" value="1"/>
</dbReference>
<protein>
    <recommendedName>
        <fullName evidence="3">tRNA threonylcarbamoyladenosine biosynthesis protein TsaE</fullName>
    </recommendedName>
    <alternativeName>
        <fullName evidence="11">t(6)A37 threonylcarbamoyladenosine biosynthesis protein TsaE</fullName>
    </alternativeName>
</protein>
<name>A0ABW1QQC6_9ACTN</name>
<keyword evidence="7" id="KW-0547">Nucleotide-binding</keyword>
<evidence type="ECO:0000256" key="9">
    <source>
        <dbReference type="ARBA" id="ARBA00022842"/>
    </source>
</evidence>
<evidence type="ECO:0000313" key="14">
    <source>
        <dbReference type="Proteomes" id="UP001596097"/>
    </source>
</evidence>
<dbReference type="InterPro" id="IPR016181">
    <property type="entry name" value="Acyl_CoA_acyltransferase"/>
</dbReference>
<dbReference type="Gene3D" id="3.40.50.300">
    <property type="entry name" value="P-loop containing nucleotide triphosphate hydrolases"/>
    <property type="match status" value="1"/>
</dbReference>
<comment type="subcellular location">
    <subcellularLocation>
        <location evidence="1">Cytoplasm</location>
    </subcellularLocation>
</comment>
<dbReference type="InterPro" id="IPR003442">
    <property type="entry name" value="T6A_TsaE"/>
</dbReference>
<accession>A0ABW1QQC6</accession>
<evidence type="ECO:0000256" key="11">
    <source>
        <dbReference type="ARBA" id="ARBA00032441"/>
    </source>
</evidence>
<reference evidence="14" key="1">
    <citation type="journal article" date="2019" name="Int. J. Syst. Evol. Microbiol.">
        <title>The Global Catalogue of Microorganisms (GCM) 10K type strain sequencing project: providing services to taxonomists for standard genome sequencing and annotation.</title>
        <authorList>
            <consortium name="The Broad Institute Genomics Platform"/>
            <consortium name="The Broad Institute Genome Sequencing Center for Infectious Disease"/>
            <person name="Wu L."/>
            <person name="Ma J."/>
        </authorList>
    </citation>
    <scope>NUCLEOTIDE SEQUENCE [LARGE SCALE GENOMIC DNA]</scope>
    <source>
        <strain evidence="14">CGMCC 4.7198</strain>
    </source>
</reference>
<dbReference type="Gene3D" id="3.40.630.30">
    <property type="match status" value="1"/>
</dbReference>
<proteinExistence type="inferred from homology"/>
<dbReference type="Proteomes" id="UP001596097">
    <property type="component" value="Unassembled WGS sequence"/>
</dbReference>
<evidence type="ECO:0000256" key="1">
    <source>
        <dbReference type="ARBA" id="ARBA00004496"/>
    </source>
</evidence>
<comment type="function">
    <text evidence="10">Required for the formation of a threonylcarbamoyl group on adenosine at position 37 (t(6)A37) in tRNAs that read codons beginning with adenine. Is involved in the transfer of the threonylcarbamoyl moiety of threonylcarbamoyl-AMP (TC-AMP) to the N6 group of A37, together with TsaD and TsaB. TsaE seems to play an indirect role in the t(6)A biosynthesis pathway, possibly in regulating the core enzymatic function of TsaD.</text>
</comment>
<dbReference type="Pfam" id="PF00583">
    <property type="entry name" value="Acetyltransf_1"/>
    <property type="match status" value="1"/>
</dbReference>
<comment type="similarity">
    <text evidence="2">Belongs to the TsaE family.</text>
</comment>
<keyword evidence="4" id="KW-0963">Cytoplasm</keyword>
<evidence type="ECO:0000256" key="2">
    <source>
        <dbReference type="ARBA" id="ARBA00007599"/>
    </source>
</evidence>
<evidence type="ECO:0000256" key="3">
    <source>
        <dbReference type="ARBA" id="ARBA00019010"/>
    </source>
</evidence>
<sequence>MNGSTLPNFHALNVFDATPERAADVLAVIRRSFGARPALDPPSTAMTESVESIRAALAEGGGLLVERRGKPIGAMLYDVSRPGLLGFRRVSVDPDHQDRGVASAMVGVAEDTAEERGLDGVWLDVREELPENVTFWTRRRYFPVRRDGSTIEFGKTLWLARELLTAEDAQAFGARLASLLRAGDVIVMSGGLGAGKTTLTQGIGEGLGVRGPVTSPTFVLARTHPNLVGGPPLVHVDAYRLGGALELDDLDLDTATEESVTVVEWGEGVAEDLSDSWLELRLERRAATVLDPLGAEDPARDDTADHDVRLVTVKPHGARWARVPLRSTLLEPDAITHSVQARGLGEAMA</sequence>
<dbReference type="RefSeq" id="WP_323740636.1">
    <property type="nucleotide sequence ID" value="NZ_JBHSQL010000012.1"/>
</dbReference>
<gene>
    <name evidence="13" type="primary">tsaE</name>
    <name evidence="13" type="ORF">ACFPYK_14920</name>
</gene>
<dbReference type="SUPFAM" id="SSF55729">
    <property type="entry name" value="Acyl-CoA N-acyltransferases (Nat)"/>
    <property type="match status" value="1"/>
</dbReference>
<evidence type="ECO:0000256" key="8">
    <source>
        <dbReference type="ARBA" id="ARBA00022840"/>
    </source>
</evidence>
<keyword evidence="14" id="KW-1185">Reference proteome</keyword>
<comment type="caution">
    <text evidence="13">The sequence shown here is derived from an EMBL/GenBank/DDBJ whole genome shotgun (WGS) entry which is preliminary data.</text>
</comment>
<keyword evidence="6" id="KW-0479">Metal-binding</keyword>
<evidence type="ECO:0000256" key="10">
    <source>
        <dbReference type="ARBA" id="ARBA00024908"/>
    </source>
</evidence>
<dbReference type="InterPro" id="IPR000182">
    <property type="entry name" value="GNAT_dom"/>
</dbReference>
<evidence type="ECO:0000256" key="6">
    <source>
        <dbReference type="ARBA" id="ARBA00022723"/>
    </source>
</evidence>
<dbReference type="Pfam" id="PF02367">
    <property type="entry name" value="TsaE"/>
    <property type="match status" value="1"/>
</dbReference>
<organism evidence="13 14">
    <name type="scientific">Mumia xiangluensis</name>
    <dbReference type="NCBI Taxonomy" id="1678900"/>
    <lineage>
        <taxon>Bacteria</taxon>
        <taxon>Bacillati</taxon>
        <taxon>Actinomycetota</taxon>
        <taxon>Actinomycetes</taxon>
        <taxon>Propionibacteriales</taxon>
        <taxon>Nocardioidaceae</taxon>
        <taxon>Mumia</taxon>
    </lineage>
</organism>
<evidence type="ECO:0000313" key="13">
    <source>
        <dbReference type="EMBL" id="MFC6150691.1"/>
    </source>
</evidence>
<dbReference type="CDD" id="cd04301">
    <property type="entry name" value="NAT_SF"/>
    <property type="match status" value="1"/>
</dbReference>
<evidence type="ECO:0000256" key="4">
    <source>
        <dbReference type="ARBA" id="ARBA00022490"/>
    </source>
</evidence>
<keyword evidence="9" id="KW-0460">Magnesium</keyword>
<dbReference type="EMBL" id="JBHSQL010000012">
    <property type="protein sequence ID" value="MFC6150691.1"/>
    <property type="molecule type" value="Genomic_DNA"/>
</dbReference>
<dbReference type="PANTHER" id="PTHR33540:SF2">
    <property type="entry name" value="TRNA THREONYLCARBAMOYLADENOSINE BIOSYNTHESIS PROTEIN TSAE"/>
    <property type="match status" value="1"/>
</dbReference>
<dbReference type="NCBIfam" id="TIGR00150">
    <property type="entry name" value="T6A_YjeE"/>
    <property type="match status" value="1"/>
</dbReference>
<evidence type="ECO:0000259" key="12">
    <source>
        <dbReference type="PROSITE" id="PS51186"/>
    </source>
</evidence>
<evidence type="ECO:0000256" key="5">
    <source>
        <dbReference type="ARBA" id="ARBA00022694"/>
    </source>
</evidence>
<evidence type="ECO:0000256" key="7">
    <source>
        <dbReference type="ARBA" id="ARBA00022741"/>
    </source>
</evidence>
<feature type="domain" description="N-acetyltransferase" evidence="12">
    <location>
        <begin position="12"/>
        <end position="158"/>
    </location>
</feature>
<keyword evidence="5" id="KW-0819">tRNA processing</keyword>
<dbReference type="InterPro" id="IPR027417">
    <property type="entry name" value="P-loop_NTPase"/>
</dbReference>
<dbReference type="PANTHER" id="PTHR33540">
    <property type="entry name" value="TRNA THREONYLCARBAMOYLADENOSINE BIOSYNTHESIS PROTEIN TSAE"/>
    <property type="match status" value="1"/>
</dbReference>
<dbReference type="SUPFAM" id="SSF52540">
    <property type="entry name" value="P-loop containing nucleoside triphosphate hydrolases"/>
    <property type="match status" value="1"/>
</dbReference>